<feature type="compositionally biased region" description="Polar residues" evidence="1">
    <location>
        <begin position="105"/>
        <end position="116"/>
    </location>
</feature>
<dbReference type="AlphaFoldDB" id="A0A8X6G1N7"/>
<proteinExistence type="predicted"/>
<evidence type="ECO:0000256" key="1">
    <source>
        <dbReference type="SAM" id="MobiDB-lite"/>
    </source>
</evidence>
<dbReference type="Proteomes" id="UP000887116">
    <property type="component" value="Unassembled WGS sequence"/>
</dbReference>
<dbReference type="EMBL" id="BMAO01034090">
    <property type="protein sequence ID" value="GFQ93941.1"/>
    <property type="molecule type" value="Genomic_DNA"/>
</dbReference>
<feature type="region of interest" description="Disordered" evidence="1">
    <location>
        <begin position="97"/>
        <end position="116"/>
    </location>
</feature>
<keyword evidence="3" id="KW-1185">Reference proteome</keyword>
<evidence type="ECO:0000313" key="2">
    <source>
        <dbReference type="EMBL" id="GFQ93941.1"/>
    </source>
</evidence>
<accession>A0A8X6G1N7</accession>
<comment type="caution">
    <text evidence="2">The sequence shown here is derived from an EMBL/GenBank/DDBJ whole genome shotgun (WGS) entry which is preliminary data.</text>
</comment>
<reference evidence="2" key="1">
    <citation type="submission" date="2020-07" db="EMBL/GenBank/DDBJ databases">
        <title>Multicomponent nature underlies the extraordinary mechanical properties of spider dragline silk.</title>
        <authorList>
            <person name="Kono N."/>
            <person name="Nakamura H."/>
            <person name="Mori M."/>
            <person name="Yoshida Y."/>
            <person name="Ohtoshi R."/>
            <person name="Malay A.D."/>
            <person name="Moran D.A.P."/>
            <person name="Tomita M."/>
            <person name="Numata K."/>
            <person name="Arakawa K."/>
        </authorList>
    </citation>
    <scope>NUCLEOTIDE SEQUENCE</scope>
</reference>
<name>A0A8X6G1N7_TRICU</name>
<gene>
    <name evidence="2" type="ORF">TNCT_511651</name>
</gene>
<dbReference type="OrthoDB" id="10470082at2759"/>
<evidence type="ECO:0000313" key="3">
    <source>
        <dbReference type="Proteomes" id="UP000887116"/>
    </source>
</evidence>
<organism evidence="2 3">
    <name type="scientific">Trichonephila clavata</name>
    <name type="common">Joro spider</name>
    <name type="synonym">Nephila clavata</name>
    <dbReference type="NCBI Taxonomy" id="2740835"/>
    <lineage>
        <taxon>Eukaryota</taxon>
        <taxon>Metazoa</taxon>
        <taxon>Ecdysozoa</taxon>
        <taxon>Arthropoda</taxon>
        <taxon>Chelicerata</taxon>
        <taxon>Arachnida</taxon>
        <taxon>Araneae</taxon>
        <taxon>Araneomorphae</taxon>
        <taxon>Entelegynae</taxon>
        <taxon>Araneoidea</taxon>
        <taxon>Nephilidae</taxon>
        <taxon>Trichonephila</taxon>
    </lineage>
</organism>
<protein>
    <submittedName>
        <fullName evidence="2">Uncharacterized protein</fullName>
    </submittedName>
</protein>
<sequence>MFLDQTVLSIAVANGEDEKLHYGTLVSKVHRNRPDNRQEVEFFGLPVVRDFVHPDLRKRVRVIFWKEQLGRTRLCGQRILQWNDWISGADVLRVQGVRGEPGHTGESNDAGSSCVH</sequence>